<dbReference type="PANTHER" id="PTHR41390">
    <property type="entry name" value="CHROMOSOME 7, WHOLE GENOME SHOTGUN SEQUENCE"/>
    <property type="match status" value="1"/>
</dbReference>
<accession>A0AAD7H116</accession>
<keyword evidence="2" id="KW-1133">Transmembrane helix</keyword>
<dbReference type="Proteomes" id="UP001221757">
    <property type="component" value="Unassembled WGS sequence"/>
</dbReference>
<evidence type="ECO:0000256" key="2">
    <source>
        <dbReference type="SAM" id="Phobius"/>
    </source>
</evidence>
<feature type="transmembrane region" description="Helical" evidence="2">
    <location>
        <begin position="6"/>
        <end position="30"/>
    </location>
</feature>
<evidence type="ECO:0000313" key="4">
    <source>
        <dbReference type="Proteomes" id="UP001221757"/>
    </source>
</evidence>
<reference evidence="3" key="1">
    <citation type="submission" date="2023-03" db="EMBL/GenBank/DDBJ databases">
        <title>Massive genome expansion in bonnet fungi (Mycena s.s.) driven by repeated elements and novel gene families across ecological guilds.</title>
        <authorList>
            <consortium name="Lawrence Berkeley National Laboratory"/>
            <person name="Harder C.B."/>
            <person name="Miyauchi S."/>
            <person name="Viragh M."/>
            <person name="Kuo A."/>
            <person name="Thoen E."/>
            <person name="Andreopoulos B."/>
            <person name="Lu D."/>
            <person name="Skrede I."/>
            <person name="Drula E."/>
            <person name="Henrissat B."/>
            <person name="Morin E."/>
            <person name="Kohler A."/>
            <person name="Barry K."/>
            <person name="LaButti K."/>
            <person name="Morin E."/>
            <person name="Salamov A."/>
            <person name="Lipzen A."/>
            <person name="Mereny Z."/>
            <person name="Hegedus B."/>
            <person name="Baldrian P."/>
            <person name="Stursova M."/>
            <person name="Weitz H."/>
            <person name="Taylor A."/>
            <person name="Grigoriev I.V."/>
            <person name="Nagy L.G."/>
            <person name="Martin F."/>
            <person name="Kauserud H."/>
        </authorList>
    </citation>
    <scope>NUCLEOTIDE SEQUENCE</scope>
    <source>
        <strain evidence="3">CBHHK067</strain>
    </source>
</reference>
<proteinExistence type="predicted"/>
<dbReference type="EMBL" id="JARKIE010000002">
    <property type="protein sequence ID" value="KAJ7709751.1"/>
    <property type="molecule type" value="Genomic_DNA"/>
</dbReference>
<sequence length="217" mass="23451">MGESRAWTVATGTVTISVASTCVTGLYGAFAGKRHEHLAFASAFNSGVTAATFFTIREYVVSPTLGAAVNYSRERRETVDYKPTVDPLSWSSLRRHNLLDSAISGAATGGILRGIKSGRQAVAPGAVTAGIACVLLQAAYNELAIQRIKYIGKVSQHPTIAVPVEGPSLKTRILGAFGLKELSDEELLGKLRREREKHLRKIQELELEEDGKRNAEK</sequence>
<keyword evidence="2" id="KW-0472">Membrane</keyword>
<name>A0AAD7H116_MYCRO</name>
<dbReference type="PANTHER" id="PTHR41390:SF1">
    <property type="entry name" value="NADH-UBIQUINONE OXIDOREDUCTASE 213 KDA SUBUNIT"/>
    <property type="match status" value="1"/>
</dbReference>
<gene>
    <name evidence="3" type="ORF">B0H17DRAFT_236697</name>
</gene>
<keyword evidence="4" id="KW-1185">Reference proteome</keyword>
<dbReference type="AlphaFoldDB" id="A0AAD7H116"/>
<keyword evidence="2" id="KW-0812">Transmembrane</keyword>
<keyword evidence="1" id="KW-0175">Coiled coil</keyword>
<evidence type="ECO:0000313" key="3">
    <source>
        <dbReference type="EMBL" id="KAJ7709751.1"/>
    </source>
</evidence>
<organism evidence="3 4">
    <name type="scientific">Mycena rosella</name>
    <name type="common">Pink bonnet</name>
    <name type="synonym">Agaricus rosellus</name>
    <dbReference type="NCBI Taxonomy" id="1033263"/>
    <lineage>
        <taxon>Eukaryota</taxon>
        <taxon>Fungi</taxon>
        <taxon>Dikarya</taxon>
        <taxon>Basidiomycota</taxon>
        <taxon>Agaricomycotina</taxon>
        <taxon>Agaricomycetes</taxon>
        <taxon>Agaricomycetidae</taxon>
        <taxon>Agaricales</taxon>
        <taxon>Marasmiineae</taxon>
        <taxon>Mycenaceae</taxon>
        <taxon>Mycena</taxon>
    </lineage>
</organism>
<evidence type="ECO:0000256" key="1">
    <source>
        <dbReference type="SAM" id="Coils"/>
    </source>
</evidence>
<feature type="coiled-coil region" evidence="1">
    <location>
        <begin position="188"/>
        <end position="215"/>
    </location>
</feature>
<protein>
    <submittedName>
        <fullName evidence="3">Uncharacterized protein</fullName>
    </submittedName>
</protein>
<comment type="caution">
    <text evidence="3">The sequence shown here is derived from an EMBL/GenBank/DDBJ whole genome shotgun (WGS) entry which is preliminary data.</text>
</comment>